<protein>
    <submittedName>
        <fullName evidence="3">Mannosylglucosylglycerate synthase</fullName>
    </submittedName>
</protein>
<evidence type="ECO:0000313" key="4">
    <source>
        <dbReference type="Proteomes" id="UP001150062"/>
    </source>
</evidence>
<evidence type="ECO:0000313" key="3">
    <source>
        <dbReference type="EMBL" id="KAJ6241711.1"/>
    </source>
</evidence>
<dbReference type="Pfam" id="PF11735">
    <property type="entry name" value="CAP59_mtransfer"/>
    <property type="match status" value="1"/>
</dbReference>
<proteinExistence type="predicted"/>
<accession>A0ABQ8YAB2</accession>
<dbReference type="Pfam" id="PF13692">
    <property type="entry name" value="Glyco_trans_1_4"/>
    <property type="match status" value="1"/>
</dbReference>
<organism evidence="3 4">
    <name type="scientific">Anaeramoeba flamelloides</name>
    <dbReference type="NCBI Taxonomy" id="1746091"/>
    <lineage>
        <taxon>Eukaryota</taxon>
        <taxon>Metamonada</taxon>
        <taxon>Anaeramoebidae</taxon>
        <taxon>Anaeramoeba</taxon>
    </lineage>
</organism>
<evidence type="ECO:0000256" key="2">
    <source>
        <dbReference type="SAM" id="Phobius"/>
    </source>
</evidence>
<keyword evidence="2" id="KW-0812">Transmembrane</keyword>
<name>A0ABQ8YAB2_9EUKA</name>
<dbReference type="PANTHER" id="PTHR46656">
    <property type="entry name" value="PUTATIVE-RELATED"/>
    <property type="match status" value="1"/>
</dbReference>
<comment type="caution">
    <text evidence="3">The sequence shown here is derived from an EMBL/GenBank/DDBJ whole genome shotgun (WGS) entry which is preliminary data.</text>
</comment>
<dbReference type="SUPFAM" id="SSF53756">
    <property type="entry name" value="UDP-Glycosyltransferase/glycogen phosphorylase"/>
    <property type="match status" value="2"/>
</dbReference>
<dbReference type="EMBL" id="JAOAOG010000191">
    <property type="protein sequence ID" value="KAJ6241711.1"/>
    <property type="molecule type" value="Genomic_DNA"/>
</dbReference>
<evidence type="ECO:0000256" key="1">
    <source>
        <dbReference type="SAM" id="MobiDB-lite"/>
    </source>
</evidence>
<feature type="transmembrane region" description="Helical" evidence="2">
    <location>
        <begin position="21"/>
        <end position="42"/>
    </location>
</feature>
<feature type="compositionally biased region" description="Low complexity" evidence="1">
    <location>
        <begin position="216"/>
        <end position="228"/>
    </location>
</feature>
<keyword evidence="2" id="KW-1133">Transmembrane helix</keyword>
<dbReference type="Proteomes" id="UP001150062">
    <property type="component" value="Unassembled WGS sequence"/>
</dbReference>
<sequence>MLVQKESISNKLRKNPLLRSILILIVLSLPLIFFYSQTTLYVEKPIPDVQFRINKQSPQEGQQQHVLILSETFLLGEEELDNLRHLELMKILCERGQKIVYANYEGKEKIEPHLEELLMNELKIDFYPELNSLLDIKNYQEIERVIIIFSPKVKYWSFLIKIIQEINKLIPECKILTFMNDLYWLKTRNEKFQLPLNNGNGNENENFIKPDNQISNNNKNNNNNNKKNNQQIDHWQIQKIGTLLLLDLSNQIIFPNKNELKIVSRSLPTRFSSFSVLPYFSTNEANTWQKQKRDYHKYKGLLYVSNQDENKIKNIEWFIVNVFNKLDPTEFNNQKDKALHIAGDICNYLKKKRFIQENGNIKLHEQISDSKLTELIQKVKIFINPVIDENGISKDNLKLMMKGMPFLFTRNLIISKYFKSLSIEHGLPICFEFDSECYQKYLILLTNDQDYWEEISKMGSKILNTFYSQKRINHKINKLIKPIEKSEKINLLNHNSFDNIAGDQYVNKKRESGEDVNGQYNSGDIMKIYKNGFIKYPFLLNIIIDLDTSLDYINHLIGNVLQPLINKLNKKSSALEISIIMHSLVEKNIQRDVQKFFQDEIYNFYNIKIRYYYSNNNDKTDWQHTIAMYNLGLENLTLKHLKIIYLNNVWINFDQLELLFSHPDLLNIDLMCGLDLNKDDSLHHINSLIEKNGNNFNEISLNKFLKSSKNIFPLYNCWSGLLLLNSEPFLFNKIKFRSITNDEKFIRNNEECLSHDFSLFGYDNIFFDKRLKIRKDDLPLPKNINLQLPSGYENHDKEYRKQKNKMKENAFQPNNIPLIKEYCQNNDNGDLNDENQSHEANCKFVSNFVPITLNFNGNFLNLNPISKFNKELIKGMKNEFQSSIDFSLFPVDQPFEKHIFYNDDELNLTNSFFFHKKKNNFQILIHSSEHPTFYEQIPNKFSILFYNWEFISLPIGWINTLNQFDLILVNSDYIKNALLKEFEHLYKSKKNNIITHDGAGDDDGDDYDEFLENKKKKIQIIQKIVPDIYYNSGHLLQNNNGNVNNNNHNDDDLIINFLFVGKINYMNGFDVLIEAYTKEFENENVKLTIVTPDSLEKTNYFINKFAKQQFYPEIKIIPNWSPNIDQEIISIFKNIDYLVAPIRLLNSDSFVYEAMALGIPIIVTDSKSTKPILTKDNSYRIKSSSDLCQHYPCNKQLKCINKGTSVTNCWKTEKYPYWYNPIVTSLSGIFRFISWNPHESINIANNAKITAEQFTNSYIINKLKKYLQL</sequence>
<dbReference type="PANTHER" id="PTHR46656:SF3">
    <property type="entry name" value="PUTATIVE-RELATED"/>
    <property type="match status" value="1"/>
</dbReference>
<dbReference type="InterPro" id="IPR021047">
    <property type="entry name" value="Mannosyltransferase_CMT1"/>
</dbReference>
<reference evidence="3" key="1">
    <citation type="submission" date="2022-08" db="EMBL/GenBank/DDBJ databases">
        <title>Novel sulfate-reducing endosymbionts in the free-living metamonad Anaeramoeba.</title>
        <authorList>
            <person name="Jerlstrom-Hultqvist J."/>
            <person name="Cepicka I."/>
            <person name="Gallot-Lavallee L."/>
            <person name="Salas-Leiva D."/>
            <person name="Curtis B.A."/>
            <person name="Zahonova K."/>
            <person name="Pipaliya S."/>
            <person name="Dacks J."/>
            <person name="Roger A.J."/>
        </authorList>
    </citation>
    <scope>NUCLEOTIDE SEQUENCE</scope>
    <source>
        <strain evidence="3">Schooner1</strain>
    </source>
</reference>
<feature type="region of interest" description="Disordered" evidence="1">
    <location>
        <begin position="202"/>
        <end position="228"/>
    </location>
</feature>
<dbReference type="Gene3D" id="3.40.50.2000">
    <property type="entry name" value="Glycogen Phosphorylase B"/>
    <property type="match status" value="1"/>
</dbReference>
<keyword evidence="4" id="KW-1185">Reference proteome</keyword>
<gene>
    <name evidence="3" type="ORF">M0813_00415</name>
</gene>
<keyword evidence="2" id="KW-0472">Membrane</keyword>